<evidence type="ECO:0000256" key="7">
    <source>
        <dbReference type="ARBA" id="ARBA00023136"/>
    </source>
</evidence>
<dbReference type="Proteomes" id="UP000544222">
    <property type="component" value="Unassembled WGS sequence"/>
</dbReference>
<evidence type="ECO:0000256" key="8">
    <source>
        <dbReference type="SAM" id="Phobius"/>
    </source>
</evidence>
<feature type="transmembrane region" description="Helical" evidence="8">
    <location>
        <begin position="166"/>
        <end position="183"/>
    </location>
</feature>
<protein>
    <submittedName>
        <fullName evidence="9">Exosortase/archaeosortase family protein</fullName>
    </submittedName>
</protein>
<evidence type="ECO:0000256" key="1">
    <source>
        <dbReference type="ARBA" id="ARBA00004651"/>
    </source>
</evidence>
<keyword evidence="7 8" id="KW-0472">Membrane</keyword>
<dbReference type="NCBIfam" id="TIGR04178">
    <property type="entry name" value="exo_archaeo"/>
    <property type="match status" value="1"/>
</dbReference>
<keyword evidence="2" id="KW-1003">Cell membrane</keyword>
<accession>A0A7W5DRZ1</accession>
<gene>
    <name evidence="9" type="ORF">FHX64_001843</name>
</gene>
<evidence type="ECO:0000256" key="4">
    <source>
        <dbReference type="ARBA" id="ARBA00022692"/>
    </source>
</evidence>
<evidence type="ECO:0000256" key="5">
    <source>
        <dbReference type="ARBA" id="ARBA00022801"/>
    </source>
</evidence>
<evidence type="ECO:0000256" key="2">
    <source>
        <dbReference type="ARBA" id="ARBA00022475"/>
    </source>
</evidence>
<proteinExistence type="predicted"/>
<dbReference type="InterPro" id="IPR026392">
    <property type="entry name" value="Exo/Archaeosortase_dom"/>
</dbReference>
<comment type="caution">
    <text evidence="9">The sequence shown here is derived from an EMBL/GenBank/DDBJ whole genome shotgun (WGS) entry which is preliminary data.</text>
</comment>
<evidence type="ECO:0000256" key="6">
    <source>
        <dbReference type="ARBA" id="ARBA00022989"/>
    </source>
</evidence>
<dbReference type="InterPro" id="IPR019127">
    <property type="entry name" value="Exosortase"/>
</dbReference>
<comment type="subcellular location">
    <subcellularLocation>
        <location evidence="1">Cell membrane</location>
        <topology evidence="1">Multi-pass membrane protein</topology>
    </subcellularLocation>
</comment>
<sequence length="199" mass="23642">MAFFKLTKFRNRWDGIAPYQGVILFFVIMMLANWTWKTFVHDGDYDSYVSLFGYNISWPFIKIQHEVVRVVSLVYVLFDLPFGIRHATEFTFSNGTASDVAWGCTAVKQAFIYTCIIAFSRGPWKHKWWYILAAFPILHTFNVIRISAIGMVLAYHPHYFYLAHKIIFKYSFYFLIFLLWVLWEEVFRLRPLKKNSASQ</sequence>
<name>A0A7W5DRZ1_9PORP</name>
<keyword evidence="5" id="KW-0378">Hydrolase</keyword>
<keyword evidence="3" id="KW-0645">Protease</keyword>
<dbReference type="EMBL" id="JACHYB010000001">
    <property type="protein sequence ID" value="MBB3187680.1"/>
    <property type="molecule type" value="Genomic_DNA"/>
</dbReference>
<reference evidence="9 10" key="1">
    <citation type="submission" date="2020-08" db="EMBL/GenBank/DDBJ databases">
        <title>Genomic Encyclopedia of Type Strains, Phase IV (KMG-IV): sequencing the most valuable type-strain genomes for metagenomic binning, comparative biology and taxonomic classification.</title>
        <authorList>
            <person name="Goeker M."/>
        </authorList>
    </citation>
    <scope>NUCLEOTIDE SEQUENCE [LARGE SCALE GENOMIC DNA]</scope>
    <source>
        <strain evidence="9 10">DSM 27471</strain>
    </source>
</reference>
<dbReference type="RefSeq" id="WP_183413416.1">
    <property type="nucleotide sequence ID" value="NZ_JACHYB010000001.1"/>
</dbReference>
<dbReference type="GO" id="GO:0006508">
    <property type="term" value="P:proteolysis"/>
    <property type="evidence" value="ECO:0007669"/>
    <property type="project" value="UniProtKB-KW"/>
</dbReference>
<keyword evidence="4 8" id="KW-0812">Transmembrane</keyword>
<dbReference type="GO" id="GO:0008233">
    <property type="term" value="F:peptidase activity"/>
    <property type="evidence" value="ECO:0007669"/>
    <property type="project" value="UniProtKB-KW"/>
</dbReference>
<feature type="transmembrane region" description="Helical" evidence="8">
    <location>
        <begin position="16"/>
        <end position="36"/>
    </location>
</feature>
<evidence type="ECO:0000313" key="9">
    <source>
        <dbReference type="EMBL" id="MBB3187680.1"/>
    </source>
</evidence>
<organism evidence="9 10">
    <name type="scientific">Microbacter margulisiae</name>
    <dbReference type="NCBI Taxonomy" id="1350067"/>
    <lineage>
        <taxon>Bacteria</taxon>
        <taxon>Pseudomonadati</taxon>
        <taxon>Bacteroidota</taxon>
        <taxon>Bacteroidia</taxon>
        <taxon>Bacteroidales</taxon>
        <taxon>Porphyromonadaceae</taxon>
        <taxon>Microbacter</taxon>
    </lineage>
</organism>
<dbReference type="AlphaFoldDB" id="A0A7W5DRZ1"/>
<keyword evidence="10" id="KW-1185">Reference proteome</keyword>
<feature type="transmembrane region" description="Helical" evidence="8">
    <location>
        <begin position="128"/>
        <end position="154"/>
    </location>
</feature>
<dbReference type="Pfam" id="PF09721">
    <property type="entry name" value="Exosortase_EpsH"/>
    <property type="match status" value="1"/>
</dbReference>
<evidence type="ECO:0000313" key="10">
    <source>
        <dbReference type="Proteomes" id="UP000544222"/>
    </source>
</evidence>
<evidence type="ECO:0000256" key="3">
    <source>
        <dbReference type="ARBA" id="ARBA00022670"/>
    </source>
</evidence>
<dbReference type="GO" id="GO:0005886">
    <property type="term" value="C:plasma membrane"/>
    <property type="evidence" value="ECO:0007669"/>
    <property type="project" value="UniProtKB-SubCell"/>
</dbReference>
<keyword evidence="6 8" id="KW-1133">Transmembrane helix</keyword>